<keyword evidence="3" id="KW-1185">Reference proteome</keyword>
<feature type="domain" description="VWFA" evidence="1">
    <location>
        <begin position="505"/>
        <end position="759"/>
    </location>
</feature>
<dbReference type="InterPro" id="IPR036465">
    <property type="entry name" value="vWFA_dom_sf"/>
</dbReference>
<dbReference type="SUPFAM" id="SSF49373">
    <property type="entry name" value="Invasin/intimin cell-adhesion fragments"/>
    <property type="match status" value="1"/>
</dbReference>
<gene>
    <name evidence="2" type="ORF">Metlim_0944</name>
</gene>
<dbReference type="PROSITE" id="PS50234">
    <property type="entry name" value="VWFA"/>
    <property type="match status" value="1"/>
</dbReference>
<dbReference type="EMBL" id="CM001436">
    <property type="protein sequence ID" value="EHQ35066.1"/>
    <property type="molecule type" value="Genomic_DNA"/>
</dbReference>
<dbReference type="InParanoid" id="H1YYG8"/>
<evidence type="ECO:0000259" key="1">
    <source>
        <dbReference type="PROSITE" id="PS50234"/>
    </source>
</evidence>
<dbReference type="OrthoDB" id="3296at2157"/>
<dbReference type="Proteomes" id="UP000005741">
    <property type="component" value="Chromosome"/>
</dbReference>
<protein>
    <submittedName>
        <fullName evidence="2">von Willebrand factor type A</fullName>
    </submittedName>
</protein>
<accession>H1YYG8</accession>
<evidence type="ECO:0000313" key="2">
    <source>
        <dbReference type="EMBL" id="EHQ35066.1"/>
    </source>
</evidence>
<dbReference type="AlphaFoldDB" id="H1YYG8"/>
<name>H1YYG8_9EURY</name>
<dbReference type="SMART" id="SM00327">
    <property type="entry name" value="VWA"/>
    <property type="match status" value="1"/>
</dbReference>
<sequence length="1015" mass="110885">MKFIPILIFLISFSLLCGLSAALEESEVDITSDSQWITAGGNGAEITVEITNLSVSVSSVEFYCTQPEIYGEPDITSDTSSPYKTTFSSVRSGEPTIVAEVNYTVDDSEYFLSKIITLYVDHSVPDRISYLNYDYESEVGSEIDISVRMTDAYENIIDSRREDAEGTLAEYITFSSSGGTSGFWNGVDYSEDTITETVSSDGFVNVIFLISTTPGENLINIEPPEPLSQNLIVINGISTAPPAVIESAVSPHAADPPYVPADGETPFTVTYFLYDLHGNPSGNRTVTISSSDPNEDDFTLRSNSAGRISVTYGPKSQKGLFTLTATSTDNSSASVSNDLLFDSTEPVNMLLTANPETMPSVDVLPDSNSLIRAKVIDERGNPVKNEIVSFSLEDKTYPAYQAEGPQLLQTTAESDEYGQAIVEFIPGEFETAWSSPDFNELAEANCTVTAHWGNVSRTIKVEWKNYPYISVTTLAEPETVAVNGTVDVSVSIYGDGYALTPDPIDVMVSVDRSGSMLKDYPDRMVSAMSALKTFSSEMSEGRDQVGIASFGVSGSSNIYYYGYDYWAGRDDRSSDDGSYISLYYPGNGKYYSSYATVDLSLTTDRSSFDYEVDRIVPMSGTPMRKGLYLAIKELVDNGRADAVKGVILLSDGDYNYYGDPLARGYAGYYYYYGYKYYYSGPTYYGTLTENYYPFSDLTSAEQNLTVYANNNNITIYSIAFADSISTDGKEVLEKIAECTGGKYYYAPTGNDLGAIYTSIAGELKTEAGVNTTMQLVFDNIELNNVTVPNTAEDPVIDYVYLDGVSTTIESWNSTATIIPLYTEDQTLDWADDQNLDFNVGTIKLGQHWETSFRLKIMKSGNLNIFGSGSTISFNNGTDYLSLPATYVTAVADLNSTGITSTELDIEELTVTSGDIVTDRFDLGWKVNYSGSEQVSHKIYYLREGDGIWLPYKTLSGLSGPLVDYTSSETINVYGMPSGNYLFRVIASATDAADDSETVSVGIGVASGNVSYIKIE</sequence>
<dbReference type="InterPro" id="IPR008964">
    <property type="entry name" value="Invasin/intimin_cell_adhesion"/>
</dbReference>
<dbReference type="InterPro" id="IPR002035">
    <property type="entry name" value="VWF_A"/>
</dbReference>
<dbReference type="Gene3D" id="2.60.40.10">
    <property type="entry name" value="Immunoglobulins"/>
    <property type="match status" value="2"/>
</dbReference>
<reference evidence="2 3" key="1">
    <citation type="submission" date="2011-10" db="EMBL/GenBank/DDBJ databases">
        <title>The Improved High-Quality Draft genome of Methanoplanus limicola DSM 2279.</title>
        <authorList>
            <consortium name="US DOE Joint Genome Institute (JGI-PGF)"/>
            <person name="Lucas S."/>
            <person name="Copeland A."/>
            <person name="Lapidus A."/>
            <person name="Glavina del Rio T."/>
            <person name="Dalin E."/>
            <person name="Tice H."/>
            <person name="Bruce D."/>
            <person name="Goodwin L."/>
            <person name="Pitluck S."/>
            <person name="Peters L."/>
            <person name="Mikhailova N."/>
            <person name="Lu M."/>
            <person name="Kyrpides N."/>
            <person name="Mavromatis K."/>
            <person name="Ivanova N."/>
            <person name="Markowitz V."/>
            <person name="Cheng J.-F."/>
            <person name="Hugenholtz P."/>
            <person name="Woyke T."/>
            <person name="Wu D."/>
            <person name="Wirth R."/>
            <person name="Brambilla E.-M."/>
            <person name="Klenk H.-P."/>
            <person name="Eisen J.A."/>
        </authorList>
    </citation>
    <scope>NUCLEOTIDE SEQUENCE [LARGE SCALE GENOMIC DNA]</scope>
    <source>
        <strain evidence="2 3">DSM 2279</strain>
    </source>
</reference>
<organism evidence="2 3">
    <name type="scientific">Methanoplanus limicola DSM 2279</name>
    <dbReference type="NCBI Taxonomy" id="937775"/>
    <lineage>
        <taxon>Archaea</taxon>
        <taxon>Methanobacteriati</taxon>
        <taxon>Methanobacteriota</taxon>
        <taxon>Stenosarchaea group</taxon>
        <taxon>Methanomicrobia</taxon>
        <taxon>Methanomicrobiales</taxon>
        <taxon>Methanomicrobiaceae</taxon>
        <taxon>Methanoplanus</taxon>
    </lineage>
</organism>
<dbReference type="RefSeq" id="WP_004076797.1">
    <property type="nucleotide sequence ID" value="NZ_CM001436.1"/>
</dbReference>
<proteinExistence type="predicted"/>
<dbReference type="SUPFAM" id="SSF53300">
    <property type="entry name" value="vWA-like"/>
    <property type="match status" value="1"/>
</dbReference>
<dbReference type="HOGENOM" id="CLU_306458_0_0_2"/>
<dbReference type="Gene3D" id="3.40.50.410">
    <property type="entry name" value="von Willebrand factor, type A domain"/>
    <property type="match status" value="1"/>
</dbReference>
<dbReference type="InterPro" id="IPR013783">
    <property type="entry name" value="Ig-like_fold"/>
</dbReference>
<evidence type="ECO:0000313" key="3">
    <source>
        <dbReference type="Proteomes" id="UP000005741"/>
    </source>
</evidence>